<dbReference type="AlphaFoldDB" id="A0A2S3ZJF5"/>
<proteinExistence type="inferred from homology"/>
<sequence>MVPSRSTTLAALAGAAALGLALTGCTSAASSGGSDEPTSGGTLTYASGDAEPTCLDPHVGGNYPQALVSSQFLESLVSLDADGAIIPWLADSWTVSPDGLSWEFTLKDGVTFTDGTPLDAAAVQANIAHLQDPETGSSTGYLALAKVTGTEAVSDSVVRLTLAQPDSALLESLAQPWLAIESPTALMRSQDENCAAPVGTGPFIVDSWVKQNAITLVRNEDYSSPPADAEHDGPAYLEEIVWRFIPDSASRYAALQAGEVDVIDNAQPDTISQAEASDTIVHLDAPRPGASNRIELNSGKAPFNDAAVREAFIRSANIDDAVASLFQGSAERSSSALSSVEPLGVSRPDLFDYDPDAAAKLLDGAGWAEKDSDGYRVKDGVRLTVVFPVSTNQSIPAEQSLFEQIQATAKETGFDVQLTKLDLSSWYTALGSNAYDAVSAPYTKIGPDVLRILFHSDGITPAPSGYFANHAQVNDPELDSLLTEANQVSTGSTNGGDADQRAALYEDAQDLILEGFYILPLYDQQNHFLLGTAVEGARALPTVSTPAFYDAWLNR</sequence>
<dbReference type="Gene3D" id="3.10.105.10">
    <property type="entry name" value="Dipeptide-binding Protein, Domain 3"/>
    <property type="match status" value="1"/>
</dbReference>
<dbReference type="Proteomes" id="UP000237340">
    <property type="component" value="Unassembled WGS sequence"/>
</dbReference>
<evidence type="ECO:0000256" key="2">
    <source>
        <dbReference type="ARBA" id="ARBA00005695"/>
    </source>
</evidence>
<feature type="chain" id="PRO_5039068818" evidence="5">
    <location>
        <begin position="29"/>
        <end position="555"/>
    </location>
</feature>
<dbReference type="GO" id="GO:0042597">
    <property type="term" value="C:periplasmic space"/>
    <property type="evidence" value="ECO:0007669"/>
    <property type="project" value="UniProtKB-ARBA"/>
</dbReference>
<dbReference type="PIRSF" id="PIRSF002741">
    <property type="entry name" value="MppA"/>
    <property type="match status" value="1"/>
</dbReference>
<dbReference type="PANTHER" id="PTHR30290:SF10">
    <property type="entry name" value="PERIPLASMIC OLIGOPEPTIDE-BINDING PROTEIN-RELATED"/>
    <property type="match status" value="1"/>
</dbReference>
<dbReference type="GO" id="GO:1904680">
    <property type="term" value="F:peptide transmembrane transporter activity"/>
    <property type="evidence" value="ECO:0007669"/>
    <property type="project" value="TreeGrafter"/>
</dbReference>
<evidence type="ECO:0000256" key="1">
    <source>
        <dbReference type="ARBA" id="ARBA00004196"/>
    </source>
</evidence>
<keyword evidence="3" id="KW-0813">Transport</keyword>
<feature type="domain" description="Solute-binding protein family 5" evidence="6">
    <location>
        <begin position="85"/>
        <end position="448"/>
    </location>
</feature>
<accession>A0A2S3ZJF5</accession>
<dbReference type="GO" id="GO:0030313">
    <property type="term" value="C:cell envelope"/>
    <property type="evidence" value="ECO:0007669"/>
    <property type="project" value="UniProtKB-SubCell"/>
</dbReference>
<evidence type="ECO:0000256" key="4">
    <source>
        <dbReference type="ARBA" id="ARBA00022729"/>
    </source>
</evidence>
<evidence type="ECO:0000313" key="7">
    <source>
        <dbReference type="EMBL" id="POH67714.1"/>
    </source>
</evidence>
<keyword evidence="4 5" id="KW-0732">Signal</keyword>
<evidence type="ECO:0000256" key="3">
    <source>
        <dbReference type="ARBA" id="ARBA00022448"/>
    </source>
</evidence>
<dbReference type="InterPro" id="IPR030678">
    <property type="entry name" value="Peptide/Ni-bd"/>
</dbReference>
<name>A0A2S3ZJF5_9MICO</name>
<dbReference type="SUPFAM" id="SSF53850">
    <property type="entry name" value="Periplasmic binding protein-like II"/>
    <property type="match status" value="1"/>
</dbReference>
<evidence type="ECO:0000256" key="5">
    <source>
        <dbReference type="SAM" id="SignalP"/>
    </source>
</evidence>
<feature type="signal peptide" evidence="5">
    <location>
        <begin position="1"/>
        <end position="28"/>
    </location>
</feature>
<evidence type="ECO:0000313" key="8">
    <source>
        <dbReference type="Proteomes" id="UP000237340"/>
    </source>
</evidence>
<comment type="caution">
    <text evidence="7">The sequence shown here is derived from an EMBL/GenBank/DDBJ whole genome shotgun (WGS) entry which is preliminary data.</text>
</comment>
<dbReference type="EMBL" id="PPXD01000007">
    <property type="protein sequence ID" value="POH67714.1"/>
    <property type="molecule type" value="Genomic_DNA"/>
</dbReference>
<organism evidence="7 8">
    <name type="scientific">Cryobacterium zongtaii</name>
    <dbReference type="NCBI Taxonomy" id="1259217"/>
    <lineage>
        <taxon>Bacteria</taxon>
        <taxon>Bacillati</taxon>
        <taxon>Actinomycetota</taxon>
        <taxon>Actinomycetes</taxon>
        <taxon>Micrococcales</taxon>
        <taxon>Microbacteriaceae</taxon>
        <taxon>Cryobacterium</taxon>
    </lineage>
</organism>
<dbReference type="PANTHER" id="PTHR30290">
    <property type="entry name" value="PERIPLASMIC BINDING COMPONENT OF ABC TRANSPORTER"/>
    <property type="match status" value="1"/>
</dbReference>
<comment type="subcellular location">
    <subcellularLocation>
        <location evidence="1">Cell envelope</location>
    </subcellularLocation>
</comment>
<protein>
    <submittedName>
        <fullName evidence="7">Peptide ABC transporter substrate-binding protein</fullName>
    </submittedName>
</protein>
<evidence type="ECO:0000259" key="6">
    <source>
        <dbReference type="Pfam" id="PF00496"/>
    </source>
</evidence>
<keyword evidence="8" id="KW-1185">Reference proteome</keyword>
<dbReference type="PROSITE" id="PS51257">
    <property type="entry name" value="PROKAR_LIPOPROTEIN"/>
    <property type="match status" value="1"/>
</dbReference>
<dbReference type="Gene3D" id="3.40.190.10">
    <property type="entry name" value="Periplasmic binding protein-like II"/>
    <property type="match status" value="1"/>
</dbReference>
<dbReference type="InterPro" id="IPR000914">
    <property type="entry name" value="SBP_5_dom"/>
</dbReference>
<dbReference type="InterPro" id="IPR039424">
    <property type="entry name" value="SBP_5"/>
</dbReference>
<dbReference type="GO" id="GO:0015833">
    <property type="term" value="P:peptide transport"/>
    <property type="evidence" value="ECO:0007669"/>
    <property type="project" value="TreeGrafter"/>
</dbReference>
<dbReference type="GO" id="GO:0043190">
    <property type="term" value="C:ATP-binding cassette (ABC) transporter complex"/>
    <property type="evidence" value="ECO:0007669"/>
    <property type="project" value="InterPro"/>
</dbReference>
<dbReference type="CDD" id="cd08492">
    <property type="entry name" value="PBP2_NikA_DppA_OppA_like_15"/>
    <property type="match status" value="1"/>
</dbReference>
<dbReference type="Pfam" id="PF00496">
    <property type="entry name" value="SBP_bac_5"/>
    <property type="match status" value="1"/>
</dbReference>
<reference evidence="7 8" key="1">
    <citation type="submission" date="2018-01" db="EMBL/GenBank/DDBJ databases">
        <title>Cryobacterium sp. nov., from glaciers in China.</title>
        <authorList>
            <person name="Liu Q."/>
            <person name="Xin Y.-H."/>
        </authorList>
    </citation>
    <scope>NUCLEOTIDE SEQUENCE [LARGE SCALE GENOMIC DNA]</scope>
    <source>
        <strain evidence="7 8">TMN-42</strain>
    </source>
</reference>
<gene>
    <name evidence="7" type="ORF">C3B61_06405</name>
</gene>
<comment type="similarity">
    <text evidence="2">Belongs to the bacterial solute-binding protein 5 family.</text>
</comment>